<evidence type="ECO:0000256" key="2">
    <source>
        <dbReference type="SAM" id="SignalP"/>
    </source>
</evidence>
<dbReference type="InterPro" id="IPR007110">
    <property type="entry name" value="Ig-like_dom"/>
</dbReference>
<dbReference type="GO" id="GO:0019885">
    <property type="term" value="P:antigen processing and presentation of endogenous peptide antigen via MHC class I"/>
    <property type="evidence" value="ECO:0007669"/>
    <property type="project" value="InterPro"/>
</dbReference>
<comment type="caution">
    <text evidence="4">The sequence shown here is derived from an EMBL/GenBank/DDBJ whole genome shotgun (WGS) entry which is preliminary data.</text>
</comment>
<dbReference type="SUPFAM" id="SSF48726">
    <property type="entry name" value="Immunoglobulin"/>
    <property type="match status" value="2"/>
</dbReference>
<dbReference type="InterPro" id="IPR036179">
    <property type="entry name" value="Ig-like_dom_sf"/>
</dbReference>
<dbReference type="PANTHER" id="PTHR23411">
    <property type="entry name" value="TAPASIN"/>
    <property type="match status" value="1"/>
</dbReference>
<dbReference type="GO" id="GO:0016020">
    <property type="term" value="C:membrane"/>
    <property type="evidence" value="ECO:0007669"/>
    <property type="project" value="InterPro"/>
</dbReference>
<dbReference type="Gene3D" id="2.60.40.10">
    <property type="entry name" value="Immunoglobulins"/>
    <property type="match status" value="3"/>
</dbReference>
<protein>
    <recommendedName>
        <fullName evidence="3">Ig-like domain-containing protein</fullName>
    </recommendedName>
</protein>
<proteinExistence type="predicted"/>
<evidence type="ECO:0000313" key="5">
    <source>
        <dbReference type="Proteomes" id="UP001044222"/>
    </source>
</evidence>
<feature type="domain" description="Ig-like" evidence="3">
    <location>
        <begin position="291"/>
        <end position="394"/>
    </location>
</feature>
<dbReference type="PRINTS" id="PR01669">
    <property type="entry name" value="TAPASIN"/>
</dbReference>
<organism evidence="4 5">
    <name type="scientific">Anguilla anguilla</name>
    <name type="common">European freshwater eel</name>
    <name type="synonym">Muraena anguilla</name>
    <dbReference type="NCBI Taxonomy" id="7936"/>
    <lineage>
        <taxon>Eukaryota</taxon>
        <taxon>Metazoa</taxon>
        <taxon>Chordata</taxon>
        <taxon>Craniata</taxon>
        <taxon>Vertebrata</taxon>
        <taxon>Euteleostomi</taxon>
        <taxon>Actinopterygii</taxon>
        <taxon>Neopterygii</taxon>
        <taxon>Teleostei</taxon>
        <taxon>Anguilliformes</taxon>
        <taxon>Anguillidae</taxon>
        <taxon>Anguilla</taxon>
    </lineage>
</organism>
<evidence type="ECO:0000256" key="1">
    <source>
        <dbReference type="ARBA" id="ARBA00023319"/>
    </source>
</evidence>
<keyword evidence="5" id="KW-1185">Reference proteome</keyword>
<name>A0A9D3SB33_ANGAN</name>
<evidence type="ECO:0000313" key="4">
    <source>
        <dbReference type="EMBL" id="KAG5856587.1"/>
    </source>
</evidence>
<sequence length="443" mass="47511">MAGSSTLFTLVLLAVNYISQVYGTSCPIVECWFVQEKPGRGGGFPAAMNQDKSLMYVRVSPDSTGAESPHKTPAGVDPTRIYRVTDPSGSLCSSSLHSPEGSVKKPQCEINPFLPQPSMVNWAAPLTRSGQSPIYLEADWFSASLKGLDDQLVLSSVMRAAKTTNDLNVILSVFSSSALVRSRLGVPVVLNCWFWKESSSPLSELGFAVEWRYQFRGAGRLVVAYDAKTDRLAESSEEGAELDISALHQTGNASLLLEEAQVRHTGTYICTIYLPYLLAQVAIDLEIVEPPSLSISPSPLPISFPGQTLTVQCEASGFSPLSLEFRWEFVGADGTVQSLGTGGMSGHRQASDGTFSQSSRLTLDLGKFDLGRGGEVTCVAVHPGGTRRTSTTLNIIGVSGPTIEDSMAMVAVALGLYGLIKLCSWMFSRSGSVATDSKEKKEK</sequence>
<dbReference type="Pfam" id="PF07686">
    <property type="entry name" value="V-set"/>
    <property type="match status" value="1"/>
</dbReference>
<dbReference type="InterPro" id="IPR013106">
    <property type="entry name" value="Ig_V-set"/>
</dbReference>
<evidence type="ECO:0000259" key="3">
    <source>
        <dbReference type="PROSITE" id="PS50835"/>
    </source>
</evidence>
<dbReference type="Proteomes" id="UP001044222">
    <property type="component" value="Unassembled WGS sequence"/>
</dbReference>
<dbReference type="InterPro" id="IPR003599">
    <property type="entry name" value="Ig_sub"/>
</dbReference>
<reference evidence="4" key="1">
    <citation type="submission" date="2021-01" db="EMBL/GenBank/DDBJ databases">
        <title>A chromosome-scale assembly of European eel, Anguilla anguilla.</title>
        <authorList>
            <person name="Henkel C."/>
            <person name="Jong-Raadsen S.A."/>
            <person name="Dufour S."/>
            <person name="Weltzien F.-A."/>
            <person name="Palstra A.P."/>
            <person name="Pelster B."/>
            <person name="Spaink H.P."/>
            <person name="Van Den Thillart G.E."/>
            <person name="Jansen H."/>
            <person name="Zahm M."/>
            <person name="Klopp C."/>
            <person name="Cedric C."/>
            <person name="Louis A."/>
            <person name="Berthelot C."/>
            <person name="Parey E."/>
            <person name="Roest Crollius H."/>
            <person name="Montfort J."/>
            <person name="Robinson-Rechavi M."/>
            <person name="Bucao C."/>
            <person name="Bouchez O."/>
            <person name="Gislard M."/>
            <person name="Lluch J."/>
            <person name="Milhes M."/>
            <person name="Lampietro C."/>
            <person name="Lopez Roques C."/>
            <person name="Donnadieu C."/>
            <person name="Braasch I."/>
            <person name="Desvignes T."/>
            <person name="Postlethwait J."/>
            <person name="Bobe J."/>
            <person name="Guiguen Y."/>
            <person name="Dirks R."/>
        </authorList>
    </citation>
    <scope>NUCLEOTIDE SEQUENCE</scope>
    <source>
        <strain evidence="4">Tag_6206</strain>
        <tissue evidence="4">Liver</tissue>
    </source>
</reference>
<feature type="chain" id="PRO_5039359149" description="Ig-like domain-containing protein" evidence="2">
    <location>
        <begin position="24"/>
        <end position="443"/>
    </location>
</feature>
<feature type="signal peptide" evidence="2">
    <location>
        <begin position="1"/>
        <end position="23"/>
    </location>
</feature>
<gene>
    <name evidence="4" type="ORF">ANANG_G00009500</name>
</gene>
<dbReference type="PROSITE" id="PS50835">
    <property type="entry name" value="IG_LIKE"/>
    <property type="match status" value="1"/>
</dbReference>
<dbReference type="InterPro" id="IPR013783">
    <property type="entry name" value="Ig-like_fold"/>
</dbReference>
<dbReference type="InterPro" id="IPR008056">
    <property type="entry name" value="Tapasin"/>
</dbReference>
<accession>A0A9D3SB33</accession>
<keyword evidence="2" id="KW-0732">Signal</keyword>
<keyword evidence="1" id="KW-0393">Immunoglobulin domain</keyword>
<dbReference type="EMBL" id="JAFIRN010000001">
    <property type="protein sequence ID" value="KAG5856587.1"/>
    <property type="molecule type" value="Genomic_DNA"/>
</dbReference>
<dbReference type="SMART" id="SM00409">
    <property type="entry name" value="IG"/>
    <property type="match status" value="2"/>
</dbReference>
<dbReference type="AlphaFoldDB" id="A0A9D3SB33"/>
<dbReference type="InterPro" id="IPR050380">
    <property type="entry name" value="Immune_Resp_Modulators"/>
</dbReference>